<accession>A0A2U8BSH5</accession>
<dbReference type="AlphaFoldDB" id="A0A2U8BSH5"/>
<proteinExistence type="predicted"/>
<evidence type="ECO:0000256" key="1">
    <source>
        <dbReference type="SAM" id="SignalP"/>
    </source>
</evidence>
<feature type="chain" id="PRO_5016140699" evidence="1">
    <location>
        <begin position="21"/>
        <end position="374"/>
    </location>
</feature>
<organism evidence="2 3">
    <name type="scientific">Candidatus Fokinia solitaria</name>
    <dbReference type="NCBI Taxonomy" id="1802984"/>
    <lineage>
        <taxon>Bacteria</taxon>
        <taxon>Pseudomonadati</taxon>
        <taxon>Pseudomonadota</taxon>
        <taxon>Alphaproteobacteria</taxon>
        <taxon>Rickettsiales</taxon>
        <taxon>Candidatus Midichloriaceae</taxon>
        <taxon>Candidatus Fokinia</taxon>
    </lineage>
</organism>
<dbReference type="KEGG" id="fso:Fsol_00493"/>
<name>A0A2U8BSH5_9RICK</name>
<evidence type="ECO:0000313" key="2">
    <source>
        <dbReference type="EMBL" id="AWD33287.1"/>
    </source>
</evidence>
<sequence>MRGIFCIIIPLCVALSTANADDIQLIQNYADALNKQQDANQALFRKESVTFDASLLKRTFFGISGGISRNFALTSAVPIVPHALNGNAQGGINIVSLAENVRSNSVFAQVGYNVYAQDSDVVSCGLVIGYSITASDNNTSSSSSSSSTTTSSDDVTVTALTVNRLNMGGFLQYQYYFPSLHGAYCYLKAYAFGSQVKLDLSIADNWSLVSAYGAAYSDNACATPVSAAYVQSTSVTSIESAIGFGTTYRNMFFSPGVELGVGYLWKRIGLYLGVWGNFLDSQQSVLGSDYFGSIVKQSTIGDASGSTAANSFYNSGTTTSSAISRITGNTTKCTQISQVTTLSSLNDSVYDFSNLKIGTKEFVFSFIGGVNWYF</sequence>
<feature type="signal peptide" evidence="1">
    <location>
        <begin position="1"/>
        <end position="20"/>
    </location>
</feature>
<reference evidence="2 3" key="1">
    <citation type="journal article" date="2018" name="Genome Biol. Evol.">
        <title>The Genome Sequence of "Candidatus Fokinia solitaria": Insights on Reductive Evolution in Rickettsiales.</title>
        <authorList>
            <person name="Floriano A.M."/>
            <person name="Castelli M."/>
            <person name="Krenek S."/>
            <person name="Berendonk T.U."/>
            <person name="Bazzocchi C."/>
            <person name="Petroni G."/>
            <person name="Sassera D."/>
        </authorList>
    </citation>
    <scope>NUCLEOTIDE SEQUENCE [LARGE SCALE GENOMIC DNA]</scope>
    <source>
        <strain evidence="2">Rio ETE_ALG 3VII</strain>
    </source>
</reference>
<keyword evidence="3" id="KW-1185">Reference proteome</keyword>
<protein>
    <submittedName>
        <fullName evidence="2">Uncharacterized protein</fullName>
    </submittedName>
</protein>
<gene>
    <name evidence="2" type="ORF">Fsol_00493</name>
</gene>
<keyword evidence="1" id="KW-0732">Signal</keyword>
<evidence type="ECO:0000313" key="3">
    <source>
        <dbReference type="Proteomes" id="UP000244519"/>
    </source>
</evidence>
<dbReference type="EMBL" id="CP025989">
    <property type="protein sequence ID" value="AWD33287.1"/>
    <property type="molecule type" value="Genomic_DNA"/>
</dbReference>
<dbReference type="RefSeq" id="WP_108673305.1">
    <property type="nucleotide sequence ID" value="NZ_CP025989.1"/>
</dbReference>
<dbReference type="Proteomes" id="UP000244519">
    <property type="component" value="Chromosome"/>
</dbReference>